<evidence type="ECO:0000313" key="2">
    <source>
        <dbReference type="Proteomes" id="UP000886520"/>
    </source>
</evidence>
<proteinExistence type="predicted"/>
<reference evidence="1" key="1">
    <citation type="submission" date="2021-01" db="EMBL/GenBank/DDBJ databases">
        <title>Adiantum capillus-veneris genome.</title>
        <authorList>
            <person name="Fang Y."/>
            <person name="Liao Q."/>
        </authorList>
    </citation>
    <scope>NUCLEOTIDE SEQUENCE</scope>
    <source>
        <strain evidence="1">H3</strain>
        <tissue evidence="1">Leaf</tissue>
    </source>
</reference>
<sequence length="200" mass="22481">MHMEAWLSKPLVIIIWTLFLITGHSRGIIELLPIAIISGSLRKGCFKGIFGCLIYCFRIPFFGLWRLLSRQHASPQAGRPLASSWPSRQSASLPCHMRRQEAPLLSHWHHGLERFASTRKAQLLIRKLPFQRLVWDGSVLPELCCLDPPRSCRGLPWGSLGIPTSAIHADRVTFMPKDIAARCIRGFVKGCLLGEYGTEG</sequence>
<evidence type="ECO:0000313" key="1">
    <source>
        <dbReference type="EMBL" id="KAI5061707.1"/>
    </source>
</evidence>
<gene>
    <name evidence="1" type="ORF">GOP47_0024212</name>
</gene>
<comment type="caution">
    <text evidence="1">The sequence shown here is derived from an EMBL/GenBank/DDBJ whole genome shotgun (WGS) entry which is preliminary data.</text>
</comment>
<name>A0A9D4U638_ADICA</name>
<protein>
    <submittedName>
        <fullName evidence="1">Uncharacterized protein</fullName>
    </submittedName>
</protein>
<dbReference type="EMBL" id="JABFUD020000023">
    <property type="protein sequence ID" value="KAI5061707.1"/>
    <property type="molecule type" value="Genomic_DNA"/>
</dbReference>
<organism evidence="1 2">
    <name type="scientific">Adiantum capillus-veneris</name>
    <name type="common">Maidenhair fern</name>
    <dbReference type="NCBI Taxonomy" id="13818"/>
    <lineage>
        <taxon>Eukaryota</taxon>
        <taxon>Viridiplantae</taxon>
        <taxon>Streptophyta</taxon>
        <taxon>Embryophyta</taxon>
        <taxon>Tracheophyta</taxon>
        <taxon>Polypodiopsida</taxon>
        <taxon>Polypodiidae</taxon>
        <taxon>Polypodiales</taxon>
        <taxon>Pteridineae</taxon>
        <taxon>Pteridaceae</taxon>
        <taxon>Vittarioideae</taxon>
        <taxon>Adiantum</taxon>
    </lineage>
</organism>
<dbReference type="Proteomes" id="UP000886520">
    <property type="component" value="Chromosome 23"/>
</dbReference>
<keyword evidence="2" id="KW-1185">Reference proteome</keyword>
<accession>A0A9D4U638</accession>
<dbReference type="AlphaFoldDB" id="A0A9D4U638"/>